<dbReference type="EnsemblMetazoa" id="XM_022817265">
    <property type="protein sequence ID" value="XP_022673000"/>
    <property type="gene ID" value="LOC111255363"/>
</dbReference>
<feature type="compositionally biased region" description="Polar residues" evidence="1">
    <location>
        <begin position="329"/>
        <end position="345"/>
    </location>
</feature>
<dbReference type="KEGG" id="vde:111255363"/>
<dbReference type="PANTHER" id="PTHR15708:SF4">
    <property type="entry name" value="FI21477P1-RELATED"/>
    <property type="match status" value="1"/>
</dbReference>
<feature type="region of interest" description="Disordered" evidence="1">
    <location>
        <begin position="384"/>
        <end position="454"/>
    </location>
</feature>
<feature type="region of interest" description="Disordered" evidence="1">
    <location>
        <begin position="276"/>
        <end position="299"/>
    </location>
</feature>
<dbReference type="PANTHER" id="PTHR15708">
    <property type="entry name" value="ACTIN BUNDLING/MISSING IN METASTASIS-RELATED"/>
    <property type="match status" value="1"/>
</dbReference>
<dbReference type="GO" id="GO:0005543">
    <property type="term" value="F:phospholipid binding"/>
    <property type="evidence" value="ECO:0007669"/>
    <property type="project" value="TreeGrafter"/>
</dbReference>
<dbReference type="OrthoDB" id="10061327at2759"/>
<evidence type="ECO:0000313" key="4">
    <source>
        <dbReference type="Proteomes" id="UP000594260"/>
    </source>
</evidence>
<feature type="region of interest" description="Disordered" evidence="1">
    <location>
        <begin position="986"/>
        <end position="1009"/>
    </location>
</feature>
<organism evidence="3 4">
    <name type="scientific">Varroa destructor</name>
    <name type="common">Honeybee mite</name>
    <dbReference type="NCBI Taxonomy" id="109461"/>
    <lineage>
        <taxon>Eukaryota</taxon>
        <taxon>Metazoa</taxon>
        <taxon>Ecdysozoa</taxon>
        <taxon>Arthropoda</taxon>
        <taxon>Chelicerata</taxon>
        <taxon>Arachnida</taxon>
        <taxon>Acari</taxon>
        <taxon>Parasitiformes</taxon>
        <taxon>Mesostigmata</taxon>
        <taxon>Gamasina</taxon>
        <taxon>Dermanyssoidea</taxon>
        <taxon>Varroidae</taxon>
        <taxon>Varroa</taxon>
    </lineage>
</organism>
<protein>
    <recommendedName>
        <fullName evidence="2">IMD domain-containing protein</fullName>
    </recommendedName>
</protein>
<dbReference type="RefSeq" id="XP_022673001.1">
    <property type="nucleotide sequence ID" value="XM_022817266.1"/>
</dbReference>
<feature type="region of interest" description="Disordered" evidence="1">
    <location>
        <begin position="1026"/>
        <end position="1045"/>
    </location>
</feature>
<feature type="region of interest" description="Disordered" evidence="1">
    <location>
        <begin position="886"/>
        <end position="947"/>
    </location>
</feature>
<sequence length="1106" mass="119691">MDREIEKDVSVLSGLFTFIITDLKGSTPIWEDFLMKTGKLHSQLKVTMSCLGTFVEAMQRIADMATSAQGATRDVGKALTRLCLRHRAFENRLKALIDALQDALIIPMTDKIEDWKRITTQIDRTHSKEFKRARSELKKKNTDTLRLRKKVKRASAGVGPGGGLGGMGGAELAQKCLSNALQGMHDDYILLEENQRQAVRRALIEQRRRYCAFVHCIKPVMDEEVRLLEEVSHLEEVVESLCKLTTSPERLPTASEQVIEDAKMGHALMSESIYGYHSSKSPPSSPGSSLGSRKSSMCSISSESNSADIYGNTHRARSLSQPPPLQVSRLCSVSSQDSGFNSTHDGNGLRKAGHRNLENLFQRQGSSDENSPAGGLATGMILSANNPIYDSRPPLKQHQQQESSQVEHAGNVGSQGPPCLPRRNNSLPSNSLFDSRDDRCKEENVADADGGNSTSMGMSCIDACRSEPQSPQLTHRALSVTGQTPPSSDNNYSKAALFLARTPSQHMSTLPVRGRDRSRKVPPAPPIRRTPPTSTLNVAFQLRQLEEQGRLKQTANISSHSGTCTMSGGDSAAGTGKSEAAKSPDLPLPSPPAELLSPSEENSIYGRMIKSCHATLERPTRHQTSGTAQAVIGQGGAGGYHHSPDQSSTYHDDHNAYLGGICSQITEKFGGADSSNSPNSNSYNNHNIYGTFGKGKRNTYRRIDSQESDQQTNTDASAGIKEVKDSAGPTSRQGSSDSGTKLQLAGAAQRNSKMYKCASSDDILGARAGPWASSPSAAQEENLYEPLNKELNESIYGGSSFGVSIAISTNDTYGSTSHQLAASANGAGSGRPGAAPPAPPERRTPQRRAQSFSNDLYGTIEDDIPHTSRSKVQQVKETFEHLRQVSANEPLYGRVSQSQSTSSRCSSPSNRQGTSPFPSNKLSMYQGPQESLPGAQNQSTSQHHHSQFSIYATKNEVLTPGVPVSIPKVPTDLSKKRFMQQLNEKLAQGTSQANQQQQSQALQPNMSQGTSIYGTLRSCNTATIGKGRRCSSESRNSQNGLQQQQQRVYGYVGGATGESEISPATHRVQEWLSGRPPIKDIGECKRSVLDQIRKSGKSTPGGPPRL</sequence>
<dbReference type="RefSeq" id="XP_022673000.1">
    <property type="nucleotide sequence ID" value="XM_022817265.1"/>
</dbReference>
<feature type="region of interest" description="Disordered" evidence="1">
    <location>
        <begin position="552"/>
        <end position="598"/>
    </location>
</feature>
<dbReference type="Gene3D" id="1.20.1270.60">
    <property type="entry name" value="Arfaptin homology (AH) domain/BAR domain"/>
    <property type="match status" value="1"/>
</dbReference>
<feature type="compositionally biased region" description="Low complexity" evidence="1">
    <location>
        <begin position="674"/>
        <end position="687"/>
    </location>
</feature>
<dbReference type="EnsemblMetazoa" id="XM_022817264">
    <property type="protein sequence ID" value="XP_022672999"/>
    <property type="gene ID" value="LOC111255363"/>
</dbReference>
<dbReference type="InterPro" id="IPR030127">
    <property type="entry name" value="MTSS1/MTSS2"/>
</dbReference>
<evidence type="ECO:0000313" key="3">
    <source>
        <dbReference type="EnsemblMetazoa" id="XP_022673001"/>
    </source>
</evidence>
<dbReference type="GO" id="GO:0015629">
    <property type="term" value="C:actin cytoskeleton"/>
    <property type="evidence" value="ECO:0007669"/>
    <property type="project" value="TreeGrafter"/>
</dbReference>
<dbReference type="InterPro" id="IPR027267">
    <property type="entry name" value="AH/BAR_dom_sf"/>
</dbReference>
<feature type="compositionally biased region" description="Polar residues" evidence="1">
    <location>
        <begin position="423"/>
        <end position="433"/>
    </location>
</feature>
<dbReference type="GO" id="GO:0009898">
    <property type="term" value="C:cytoplasmic side of plasma membrane"/>
    <property type="evidence" value="ECO:0007669"/>
    <property type="project" value="TreeGrafter"/>
</dbReference>
<feature type="compositionally biased region" description="Polar residues" evidence="1">
    <location>
        <begin position="552"/>
        <end position="568"/>
    </location>
</feature>
<accession>A0A7M7L2R0</accession>
<dbReference type="InParanoid" id="A0A7M7L2R0"/>
<proteinExistence type="predicted"/>
<evidence type="ECO:0000256" key="1">
    <source>
        <dbReference type="SAM" id="MobiDB-lite"/>
    </source>
</evidence>
<dbReference type="InterPro" id="IPR013606">
    <property type="entry name" value="I-BAR_dom"/>
</dbReference>
<feature type="compositionally biased region" description="Low complexity" evidence="1">
    <location>
        <begin position="894"/>
        <end position="912"/>
    </location>
</feature>
<feature type="region of interest" description="Disordered" evidence="1">
    <location>
        <begin position="617"/>
        <end position="652"/>
    </location>
</feature>
<feature type="compositionally biased region" description="Low complexity" evidence="1">
    <location>
        <begin position="397"/>
        <end position="408"/>
    </location>
</feature>
<dbReference type="SUPFAM" id="SSF103657">
    <property type="entry name" value="BAR/IMD domain-like"/>
    <property type="match status" value="1"/>
</dbReference>
<dbReference type="GeneID" id="111255363"/>
<dbReference type="GO" id="GO:0003779">
    <property type="term" value="F:actin binding"/>
    <property type="evidence" value="ECO:0007669"/>
    <property type="project" value="InterPro"/>
</dbReference>
<dbReference type="Pfam" id="PF08397">
    <property type="entry name" value="IMD"/>
    <property type="match status" value="1"/>
</dbReference>
<feature type="region of interest" description="Disordered" evidence="1">
    <location>
        <begin position="816"/>
        <end position="848"/>
    </location>
</feature>
<dbReference type="EnsemblMetazoa" id="XM_022817263">
    <property type="protein sequence ID" value="XP_022672998"/>
    <property type="gene ID" value="LOC111255363"/>
</dbReference>
<dbReference type="Proteomes" id="UP000594260">
    <property type="component" value="Unplaced"/>
</dbReference>
<feature type="region of interest" description="Disordered" evidence="1">
    <location>
        <begin position="506"/>
        <end position="534"/>
    </location>
</feature>
<name>A0A7M7L2R0_VARDE</name>
<dbReference type="CTD" id="2768716"/>
<dbReference type="AlphaFoldDB" id="A0A7M7L2R0"/>
<feature type="compositionally biased region" description="Low complexity" evidence="1">
    <location>
        <begin position="1034"/>
        <end position="1045"/>
    </location>
</feature>
<feature type="region of interest" description="Disordered" evidence="1">
    <location>
        <begin position="314"/>
        <end position="351"/>
    </location>
</feature>
<feature type="compositionally biased region" description="Basic and acidic residues" evidence="1">
    <location>
        <begin position="434"/>
        <end position="444"/>
    </location>
</feature>
<keyword evidence="4" id="KW-1185">Reference proteome</keyword>
<dbReference type="PROSITE" id="PS51338">
    <property type="entry name" value="IMD"/>
    <property type="match status" value="1"/>
</dbReference>
<dbReference type="RefSeq" id="XP_022672998.1">
    <property type="nucleotide sequence ID" value="XM_022817263.1"/>
</dbReference>
<dbReference type="GO" id="GO:0030031">
    <property type="term" value="P:cell projection assembly"/>
    <property type="evidence" value="ECO:0007669"/>
    <property type="project" value="TreeGrafter"/>
</dbReference>
<feature type="compositionally biased region" description="Polar residues" evidence="1">
    <location>
        <begin position="728"/>
        <end position="741"/>
    </location>
</feature>
<dbReference type="GO" id="GO:0007009">
    <property type="term" value="P:plasma membrane organization"/>
    <property type="evidence" value="ECO:0007669"/>
    <property type="project" value="InterPro"/>
</dbReference>
<evidence type="ECO:0000259" key="2">
    <source>
        <dbReference type="PROSITE" id="PS51338"/>
    </source>
</evidence>
<dbReference type="EnsemblMetazoa" id="XM_022817266">
    <property type="protein sequence ID" value="XP_022673001"/>
    <property type="gene ID" value="LOC111255363"/>
</dbReference>
<reference evidence="3" key="1">
    <citation type="submission" date="2021-01" db="UniProtKB">
        <authorList>
            <consortium name="EnsemblMetazoa"/>
        </authorList>
    </citation>
    <scope>IDENTIFICATION</scope>
</reference>
<feature type="region of interest" description="Disordered" evidence="1">
    <location>
        <begin position="671"/>
        <end position="745"/>
    </location>
</feature>
<feature type="compositionally biased region" description="Polar residues" evidence="1">
    <location>
        <begin position="913"/>
        <end position="937"/>
    </location>
</feature>
<dbReference type="RefSeq" id="XP_022672999.1">
    <property type="nucleotide sequence ID" value="XM_022817264.1"/>
</dbReference>
<feature type="domain" description="IMD" evidence="2">
    <location>
        <begin position="1"/>
        <end position="265"/>
    </location>
</feature>
<feature type="compositionally biased region" description="Low complexity" evidence="1">
    <location>
        <begin position="278"/>
        <end position="299"/>
    </location>
</feature>
<feature type="compositionally biased region" description="Low complexity" evidence="1">
    <location>
        <begin position="987"/>
        <end position="1008"/>
    </location>
</feature>